<dbReference type="InterPro" id="IPR019819">
    <property type="entry name" value="Carboxylesterase_B_CS"/>
</dbReference>
<sequence length="571" mass="61795">MIATKLVVIVASAVKIAYAFKRPDFNALHAPLPVVDLKYSLHQATINETGQYYNFSNIRYAAPPTGNLRFSAPVKPKVNRTINNGQQGAICAQAIPYWEQVAVNFLGGASAAALGLVKAGVEAAEKNLTISGLSAPAPLTSEDCLFLDVIVPKSIYDSRGKRAPVVVWIYGGGYVGGSKFDAGNPATLISRSKENGGEGVVYVAFNYRLGLFGWLSGPTFEKSGTANAALLDQRFALEWVQKYIHLFGGDANRVTVLGESAGAGSIMHQITAYGGRYGRVPFSQAILQSPGYPPVYSDDQQEATFQNVIKQAQSLIDANITSVSDLRNLDFTTLAGLNTIVTARSAPYGTFTFGPTVDGTFVPELPAKLLRDGKFYKNVKVMTAHNSNEGAFFASPFLSTEASLSDNLVSVLPTISKSTLSYVTGTLYPPVYNGSYPYRSFFERASLITADISFTCNTRYLNTAFLNKTYSYYFTVPPGLHGEDIAYTFFNGDTTTLNVGLPVNATVAAVLQRYIMNFAMTGNPNGRGVPFFPEYQKNATTVVLGSTGLGSLQTDTTANKRCEWWQQALYE</sequence>
<keyword evidence="3" id="KW-0732">Signal</keyword>
<dbReference type="PROSITE" id="PS00941">
    <property type="entry name" value="CARBOXYLESTERASE_B_2"/>
    <property type="match status" value="1"/>
</dbReference>
<feature type="chain" id="PRO_5033101125" description="Carboxylic ester hydrolase" evidence="3">
    <location>
        <begin position="20"/>
        <end position="571"/>
    </location>
</feature>
<feature type="signal peptide" evidence="3">
    <location>
        <begin position="1"/>
        <end position="19"/>
    </location>
</feature>
<dbReference type="InterPro" id="IPR050309">
    <property type="entry name" value="Type-B_Carboxylest/Lipase"/>
</dbReference>
<dbReference type="FunFam" id="3.40.50.1820:FF:000499">
    <property type="entry name" value="Carboxylic ester hydrolase"/>
    <property type="match status" value="1"/>
</dbReference>
<keyword evidence="2 3" id="KW-0378">Hydrolase</keyword>
<evidence type="ECO:0000256" key="3">
    <source>
        <dbReference type="RuleBase" id="RU361235"/>
    </source>
</evidence>
<dbReference type="SUPFAM" id="SSF53474">
    <property type="entry name" value="alpha/beta-Hydrolases"/>
    <property type="match status" value="1"/>
</dbReference>
<dbReference type="InterPro" id="IPR002018">
    <property type="entry name" value="CarbesteraseB"/>
</dbReference>
<dbReference type="EMBL" id="CP063406">
    <property type="protein sequence ID" value="QSZ31432.1"/>
    <property type="molecule type" value="Genomic_DNA"/>
</dbReference>
<dbReference type="EC" id="3.1.1.-" evidence="3"/>
<name>A0A8A3P2Z2_9HELO</name>
<reference evidence="5" key="1">
    <citation type="submission" date="2020-10" db="EMBL/GenBank/DDBJ databases">
        <title>Genome Sequence of Monilinia vaccinii-corymbosi Sheds Light on Mummy Berry Disease Infection of Blueberry and Mating Type.</title>
        <authorList>
            <person name="Yow A.G."/>
            <person name="Zhang Y."/>
            <person name="Bansal K."/>
            <person name="Eacker S.M."/>
            <person name="Sullivan S."/>
            <person name="Liachko I."/>
            <person name="Cubeta M.A."/>
            <person name="Rollins J.A."/>
            <person name="Ashrafi H."/>
        </authorList>
    </citation>
    <scope>NUCLEOTIDE SEQUENCE</scope>
    <source>
        <strain evidence="5">RL-1</strain>
    </source>
</reference>
<evidence type="ECO:0000313" key="5">
    <source>
        <dbReference type="EMBL" id="QSZ31432.1"/>
    </source>
</evidence>
<comment type="similarity">
    <text evidence="1 3">Belongs to the type-B carboxylesterase/lipase family.</text>
</comment>
<dbReference type="Pfam" id="PF00135">
    <property type="entry name" value="COesterase"/>
    <property type="match status" value="1"/>
</dbReference>
<dbReference type="OrthoDB" id="408631at2759"/>
<organism evidence="5 6">
    <name type="scientific">Monilinia vaccinii-corymbosi</name>
    <dbReference type="NCBI Taxonomy" id="61207"/>
    <lineage>
        <taxon>Eukaryota</taxon>
        <taxon>Fungi</taxon>
        <taxon>Dikarya</taxon>
        <taxon>Ascomycota</taxon>
        <taxon>Pezizomycotina</taxon>
        <taxon>Leotiomycetes</taxon>
        <taxon>Helotiales</taxon>
        <taxon>Sclerotiniaceae</taxon>
        <taxon>Monilinia</taxon>
    </lineage>
</organism>
<evidence type="ECO:0000256" key="2">
    <source>
        <dbReference type="ARBA" id="ARBA00022801"/>
    </source>
</evidence>
<protein>
    <recommendedName>
        <fullName evidence="3">Carboxylic ester hydrolase</fullName>
        <ecNumber evidence="3">3.1.1.-</ecNumber>
    </recommendedName>
</protein>
<dbReference type="InterPro" id="IPR019826">
    <property type="entry name" value="Carboxylesterase_B_AS"/>
</dbReference>
<evidence type="ECO:0000259" key="4">
    <source>
        <dbReference type="Pfam" id="PF00135"/>
    </source>
</evidence>
<dbReference type="PROSITE" id="PS00122">
    <property type="entry name" value="CARBOXYLESTERASE_B_1"/>
    <property type="match status" value="1"/>
</dbReference>
<evidence type="ECO:0000313" key="6">
    <source>
        <dbReference type="Proteomes" id="UP000672032"/>
    </source>
</evidence>
<dbReference type="AlphaFoldDB" id="A0A8A3P2Z2"/>
<dbReference type="GO" id="GO:0016787">
    <property type="term" value="F:hydrolase activity"/>
    <property type="evidence" value="ECO:0007669"/>
    <property type="project" value="UniProtKB-KW"/>
</dbReference>
<keyword evidence="6" id="KW-1185">Reference proteome</keyword>
<dbReference type="PANTHER" id="PTHR11559">
    <property type="entry name" value="CARBOXYLESTERASE"/>
    <property type="match status" value="1"/>
</dbReference>
<feature type="domain" description="Carboxylesterase type B" evidence="4">
    <location>
        <begin position="47"/>
        <end position="548"/>
    </location>
</feature>
<gene>
    <name evidence="5" type="ORF">DSL72_000997</name>
</gene>
<dbReference type="Proteomes" id="UP000672032">
    <property type="component" value="Chromosome 2"/>
</dbReference>
<proteinExistence type="inferred from homology"/>
<accession>A0A8A3P2Z2</accession>
<evidence type="ECO:0000256" key="1">
    <source>
        <dbReference type="ARBA" id="ARBA00005964"/>
    </source>
</evidence>
<dbReference type="Gene3D" id="3.40.50.1820">
    <property type="entry name" value="alpha/beta hydrolase"/>
    <property type="match status" value="1"/>
</dbReference>
<dbReference type="InterPro" id="IPR029058">
    <property type="entry name" value="AB_hydrolase_fold"/>
</dbReference>